<protein>
    <submittedName>
        <fullName evidence="1">Uncharacterized protein</fullName>
    </submittedName>
</protein>
<name>A0ABQ9ILT6_9NEOP</name>
<comment type="caution">
    <text evidence="1">The sequence shown here is derived from an EMBL/GenBank/DDBJ whole genome shotgun (WGS) entry which is preliminary data.</text>
</comment>
<evidence type="ECO:0000313" key="2">
    <source>
        <dbReference type="Proteomes" id="UP001159363"/>
    </source>
</evidence>
<sequence>MSACSPRSYISPTLLGIGVYSHWHHASRQLVDILSSLLFSASYKEVQRFEFSALEHDRANTGGSKKVCIQYVFDNADFNIRTCTGHGTFHSLGGVQLITPAQNQESMTVNRLLHPPSGDTIVARGKLQVNCYKKSALPGLKGINIRELATVFDATARSVKNTIAADVLWSSARWLEESSAPSWNVEECKCHNQGSCIATFDQPLYAKASEIIAAAPPGEPDSVTLRLGGCHLLVSFMGSIGFIMSGSGVEELWMQVYAKYSVTHMISGHAFSRAVLAHMLTSQTLIAIILGMENLFGVYQEELHKLFLEVSTGEKMIPDAVESPVLQMEEPPSRMPPHEYNKSTSEGFFTGRRKNEFWGGVWTDLSIEQDLIRALKTNGGLTRGCGITRIFCRCFSCMPEVVESLGGAFWHQSWIISAACYVKGFPQNQRCSRYDSINCDQAEYVGLGAIKHIIGSEKPLSAVARSILIRDDVVEFTKSQEHFRRASKRTSAEIMFDMNTSASTTQEDFLSNHHNKERLITLLSHHFETAGIKVCNSEGDVDTLIVKRALELASVGNTVTVVASDTDIVVMLLVYATFKSKNKAWKIFQRPDTRNVTKVFNSPESMKEEVCAARKKFVIALYGGMSVNSLDEL</sequence>
<dbReference type="PANTHER" id="PTHR46704">
    <property type="entry name" value="CXC DOMAIN-CONTAINING PROTEIN-RELATED"/>
    <property type="match status" value="1"/>
</dbReference>
<evidence type="ECO:0000313" key="1">
    <source>
        <dbReference type="EMBL" id="KAJ8897599.1"/>
    </source>
</evidence>
<organism evidence="1 2">
    <name type="scientific">Dryococelus australis</name>
    <dbReference type="NCBI Taxonomy" id="614101"/>
    <lineage>
        <taxon>Eukaryota</taxon>
        <taxon>Metazoa</taxon>
        <taxon>Ecdysozoa</taxon>
        <taxon>Arthropoda</taxon>
        <taxon>Hexapoda</taxon>
        <taxon>Insecta</taxon>
        <taxon>Pterygota</taxon>
        <taxon>Neoptera</taxon>
        <taxon>Polyneoptera</taxon>
        <taxon>Phasmatodea</taxon>
        <taxon>Verophasmatodea</taxon>
        <taxon>Anareolatae</taxon>
        <taxon>Phasmatidae</taxon>
        <taxon>Eurycanthinae</taxon>
        <taxon>Dryococelus</taxon>
    </lineage>
</organism>
<dbReference type="PANTHER" id="PTHR46704:SF1">
    <property type="entry name" value="TELOMERE LENGTH REGULATION PROTEIN TEL2 HOMOLOG"/>
    <property type="match status" value="1"/>
</dbReference>
<keyword evidence="2" id="KW-1185">Reference proteome</keyword>
<reference evidence="1 2" key="1">
    <citation type="submission" date="2023-02" db="EMBL/GenBank/DDBJ databases">
        <title>LHISI_Scaffold_Assembly.</title>
        <authorList>
            <person name="Stuart O.P."/>
            <person name="Cleave R."/>
            <person name="Magrath M.J.L."/>
            <person name="Mikheyev A.S."/>
        </authorList>
    </citation>
    <scope>NUCLEOTIDE SEQUENCE [LARGE SCALE GENOMIC DNA]</scope>
    <source>
        <strain evidence="1">Daus_M_001</strain>
        <tissue evidence="1">Leg muscle</tissue>
    </source>
</reference>
<gene>
    <name evidence="1" type="ORF">PR048_002948</name>
</gene>
<dbReference type="Proteomes" id="UP001159363">
    <property type="component" value="Chromosome 1"/>
</dbReference>
<dbReference type="EMBL" id="JARBHB010000001">
    <property type="protein sequence ID" value="KAJ8897599.1"/>
    <property type="molecule type" value="Genomic_DNA"/>
</dbReference>
<proteinExistence type="predicted"/>
<accession>A0ABQ9ILT6</accession>